<feature type="transmembrane region" description="Helical" evidence="1">
    <location>
        <begin position="88"/>
        <end position="114"/>
    </location>
</feature>
<evidence type="ECO:0000313" key="2">
    <source>
        <dbReference type="EMBL" id="CAL4147354.1"/>
    </source>
</evidence>
<reference evidence="2 3" key="1">
    <citation type="submission" date="2024-05" db="EMBL/GenBank/DDBJ databases">
        <authorList>
            <person name="Wallberg A."/>
        </authorList>
    </citation>
    <scope>NUCLEOTIDE SEQUENCE [LARGE SCALE GENOMIC DNA]</scope>
</reference>
<dbReference type="EMBL" id="CAXKWB010035815">
    <property type="protein sequence ID" value="CAL4147354.1"/>
    <property type="molecule type" value="Genomic_DNA"/>
</dbReference>
<protein>
    <recommendedName>
        <fullName evidence="4">Anoctamin</fullName>
    </recommendedName>
</protein>
<feature type="non-terminal residue" evidence="2">
    <location>
        <position position="150"/>
    </location>
</feature>
<comment type="caution">
    <text evidence="2">The sequence shown here is derived from an EMBL/GenBank/DDBJ whole genome shotgun (WGS) entry which is preliminary data.</text>
</comment>
<keyword evidence="1" id="KW-1133">Transmembrane helix</keyword>
<keyword evidence="1" id="KW-0812">Transmembrane</keyword>
<keyword evidence="3" id="KW-1185">Reference proteome</keyword>
<accession>A0AAV2RYV8</accession>
<organism evidence="2 3">
    <name type="scientific">Meganyctiphanes norvegica</name>
    <name type="common">Northern krill</name>
    <name type="synonym">Thysanopoda norvegica</name>
    <dbReference type="NCBI Taxonomy" id="48144"/>
    <lineage>
        <taxon>Eukaryota</taxon>
        <taxon>Metazoa</taxon>
        <taxon>Ecdysozoa</taxon>
        <taxon>Arthropoda</taxon>
        <taxon>Crustacea</taxon>
        <taxon>Multicrustacea</taxon>
        <taxon>Malacostraca</taxon>
        <taxon>Eumalacostraca</taxon>
        <taxon>Eucarida</taxon>
        <taxon>Euphausiacea</taxon>
        <taxon>Euphausiidae</taxon>
        <taxon>Meganyctiphanes</taxon>
    </lineage>
</organism>
<gene>
    <name evidence="2" type="ORF">MNOR_LOCUS30015</name>
</gene>
<proteinExistence type="predicted"/>
<sequence length="150" mass="17362">MGPNGINGLEYCRKGANKSDCENRKWHNPNYNERPEIHPYWCAWSSGFIIGPSILTNLMLLTCLLYKFSYRRHFITAGLHSLANMHRLLAFLSLSTMAVFQILPLLGMVLKILVTWRIYQKKIDEGEDSNELKFVTTMINTIFSYTEDLP</sequence>
<feature type="transmembrane region" description="Helical" evidence="1">
    <location>
        <begin position="41"/>
        <end position="68"/>
    </location>
</feature>
<dbReference type="Proteomes" id="UP001497623">
    <property type="component" value="Unassembled WGS sequence"/>
</dbReference>
<keyword evidence="1" id="KW-0472">Membrane</keyword>
<evidence type="ECO:0008006" key="4">
    <source>
        <dbReference type="Google" id="ProtNLM"/>
    </source>
</evidence>
<dbReference type="AlphaFoldDB" id="A0AAV2RYV8"/>
<name>A0AAV2RYV8_MEGNR</name>
<evidence type="ECO:0000313" key="3">
    <source>
        <dbReference type="Proteomes" id="UP001497623"/>
    </source>
</evidence>
<evidence type="ECO:0000256" key="1">
    <source>
        <dbReference type="SAM" id="Phobius"/>
    </source>
</evidence>